<evidence type="ECO:0000313" key="1">
    <source>
        <dbReference type="EMBL" id="GIX77653.1"/>
    </source>
</evidence>
<proteinExistence type="predicted"/>
<comment type="caution">
    <text evidence="1">The sequence shown here is derived from an EMBL/GenBank/DDBJ whole genome shotgun (WGS) entry which is preliminary data.</text>
</comment>
<organism evidence="1 2">
    <name type="scientific">Caerostris extrusa</name>
    <name type="common">Bark spider</name>
    <name type="synonym">Caerostris bankana</name>
    <dbReference type="NCBI Taxonomy" id="172846"/>
    <lineage>
        <taxon>Eukaryota</taxon>
        <taxon>Metazoa</taxon>
        <taxon>Ecdysozoa</taxon>
        <taxon>Arthropoda</taxon>
        <taxon>Chelicerata</taxon>
        <taxon>Arachnida</taxon>
        <taxon>Araneae</taxon>
        <taxon>Araneomorphae</taxon>
        <taxon>Entelegynae</taxon>
        <taxon>Araneoidea</taxon>
        <taxon>Araneidae</taxon>
        <taxon>Caerostris</taxon>
    </lineage>
</organism>
<accession>A0AAV4MZ58</accession>
<evidence type="ECO:0000313" key="2">
    <source>
        <dbReference type="Proteomes" id="UP001054945"/>
    </source>
</evidence>
<dbReference type="EMBL" id="BPLR01020347">
    <property type="protein sequence ID" value="GIX77653.1"/>
    <property type="molecule type" value="Genomic_DNA"/>
</dbReference>
<protein>
    <submittedName>
        <fullName evidence="1">Uncharacterized protein</fullName>
    </submittedName>
</protein>
<reference evidence="1 2" key="1">
    <citation type="submission" date="2021-06" db="EMBL/GenBank/DDBJ databases">
        <title>Caerostris extrusa draft genome.</title>
        <authorList>
            <person name="Kono N."/>
            <person name="Arakawa K."/>
        </authorList>
    </citation>
    <scope>NUCLEOTIDE SEQUENCE [LARGE SCALE GENOMIC DNA]</scope>
</reference>
<gene>
    <name evidence="1" type="ORF">CEXT_197361</name>
</gene>
<name>A0AAV4MZ58_CAEEX</name>
<dbReference type="Proteomes" id="UP001054945">
    <property type="component" value="Unassembled WGS sequence"/>
</dbReference>
<dbReference type="AlphaFoldDB" id="A0AAV4MZ58"/>
<sequence>MKQRDANLTRRRHFVSSARPRVLMSTQMHRADIVSLTVSTLDWLRGETISGRRDSSVPSSGLGLSD</sequence>
<keyword evidence="2" id="KW-1185">Reference proteome</keyword>